<dbReference type="InterPro" id="IPR003599">
    <property type="entry name" value="Ig_sub"/>
</dbReference>
<evidence type="ECO:0000256" key="4">
    <source>
        <dbReference type="ARBA" id="ARBA00022989"/>
    </source>
</evidence>
<gene>
    <name evidence="14" type="ORF">FSCOSCO3_A018391</name>
</gene>
<dbReference type="SUPFAM" id="SSF48726">
    <property type="entry name" value="Immunoglobulin"/>
    <property type="match status" value="1"/>
</dbReference>
<sequence>MMTVRRFNSLLLLALLTVSGSSSRKVVGRAGEDVTLPCRYDFKSNGPTAVCWGRGSVPTSGCNNQIISTDGYKVTTRVSSRYQLLGRLEDGNVSLTILNTTEEDAGRYGCRVQISGPFNDQKHHIDLTIEKAPSTTSTPTTETTEQTINTSGQVTVTTSSTSINSEPEQEDQDGGSFPVVLVRVLLVSIALVTASIATVFGRRWNQHKIPQQQQSNTLVRFSSNSSALELHCRGSAIENIYQNDSAGDAGGNSDCVYEVCP</sequence>
<dbReference type="PROSITE" id="PS50835">
    <property type="entry name" value="IG_LIKE"/>
    <property type="match status" value="1"/>
</dbReference>
<evidence type="ECO:0000256" key="9">
    <source>
        <dbReference type="ARBA" id="ARBA00038203"/>
    </source>
</evidence>
<dbReference type="PANTHER" id="PTHR46608">
    <property type="entry name" value="T-CELL IMMUNOGLOBULIN AND MUCIN DOMAIN-CONTAINING PROTEIN 4"/>
    <property type="match status" value="1"/>
</dbReference>
<evidence type="ECO:0000256" key="8">
    <source>
        <dbReference type="ARBA" id="ARBA00023319"/>
    </source>
</evidence>
<dbReference type="GO" id="GO:0016020">
    <property type="term" value="C:membrane"/>
    <property type="evidence" value="ECO:0007669"/>
    <property type="project" value="UniProtKB-SubCell"/>
</dbReference>
<dbReference type="SMART" id="SM00409">
    <property type="entry name" value="IG"/>
    <property type="match status" value="1"/>
</dbReference>
<feature type="domain" description="Ig-like" evidence="13">
    <location>
        <begin position="31"/>
        <end position="126"/>
    </location>
</feature>
<evidence type="ECO:0000313" key="14">
    <source>
        <dbReference type="EMBL" id="CAK6979380.1"/>
    </source>
</evidence>
<accession>A0AAV1Q762</accession>
<evidence type="ECO:0000313" key="15">
    <source>
        <dbReference type="Proteomes" id="UP001314229"/>
    </source>
</evidence>
<evidence type="ECO:0000256" key="5">
    <source>
        <dbReference type="ARBA" id="ARBA00023136"/>
    </source>
</evidence>
<comment type="caution">
    <text evidence="14">The sequence shown here is derived from an EMBL/GenBank/DDBJ whole genome shotgun (WGS) entry which is preliminary data.</text>
</comment>
<feature type="compositionally biased region" description="Low complexity" evidence="10">
    <location>
        <begin position="133"/>
        <end position="165"/>
    </location>
</feature>
<feature type="transmembrane region" description="Helical" evidence="11">
    <location>
        <begin position="180"/>
        <end position="200"/>
    </location>
</feature>
<keyword evidence="4 11" id="KW-1133">Transmembrane helix</keyword>
<dbReference type="AlphaFoldDB" id="A0AAV1Q762"/>
<dbReference type="GO" id="GO:0043277">
    <property type="term" value="P:apoptotic cell clearance"/>
    <property type="evidence" value="ECO:0007669"/>
    <property type="project" value="TreeGrafter"/>
</dbReference>
<dbReference type="Pfam" id="PF07686">
    <property type="entry name" value="V-set"/>
    <property type="match status" value="1"/>
</dbReference>
<evidence type="ECO:0000256" key="1">
    <source>
        <dbReference type="ARBA" id="ARBA00004479"/>
    </source>
</evidence>
<evidence type="ECO:0000256" key="10">
    <source>
        <dbReference type="SAM" id="MobiDB-lite"/>
    </source>
</evidence>
<name>A0AAV1Q762_SCOSC</name>
<keyword evidence="15" id="KW-1185">Reference proteome</keyword>
<dbReference type="Proteomes" id="UP001314229">
    <property type="component" value="Unassembled WGS sequence"/>
</dbReference>
<proteinExistence type="inferred from homology"/>
<keyword evidence="5 11" id="KW-0472">Membrane</keyword>
<dbReference type="InterPro" id="IPR007110">
    <property type="entry name" value="Ig-like_dom"/>
</dbReference>
<evidence type="ECO:0000256" key="12">
    <source>
        <dbReference type="SAM" id="SignalP"/>
    </source>
</evidence>
<dbReference type="GO" id="GO:0001786">
    <property type="term" value="F:phosphatidylserine binding"/>
    <property type="evidence" value="ECO:0007669"/>
    <property type="project" value="TreeGrafter"/>
</dbReference>
<dbReference type="InterPro" id="IPR013783">
    <property type="entry name" value="Ig-like_fold"/>
</dbReference>
<evidence type="ECO:0000256" key="6">
    <source>
        <dbReference type="ARBA" id="ARBA00023157"/>
    </source>
</evidence>
<keyword evidence="6" id="KW-1015">Disulfide bond</keyword>
<feature type="chain" id="PRO_5043393405" evidence="12">
    <location>
        <begin position="24"/>
        <end position="261"/>
    </location>
</feature>
<evidence type="ECO:0000256" key="3">
    <source>
        <dbReference type="ARBA" id="ARBA00022729"/>
    </source>
</evidence>
<dbReference type="FunFam" id="2.60.40.10:FF:000774">
    <property type="entry name" value="Hepatitis A virus cellular receptor 1"/>
    <property type="match status" value="1"/>
</dbReference>
<evidence type="ECO:0000259" key="13">
    <source>
        <dbReference type="PROSITE" id="PS50835"/>
    </source>
</evidence>
<keyword evidence="2 11" id="KW-0812">Transmembrane</keyword>
<dbReference type="PANTHER" id="PTHR46608:SF3">
    <property type="entry name" value="T-CELL IMMUNOGLOBULIN AND MUCIN DOMAIN-CONTAINING PROTEIN 4"/>
    <property type="match status" value="1"/>
</dbReference>
<reference evidence="14 15" key="1">
    <citation type="submission" date="2024-01" db="EMBL/GenBank/DDBJ databases">
        <authorList>
            <person name="Alioto T."/>
            <person name="Alioto T."/>
            <person name="Gomez Garrido J."/>
        </authorList>
    </citation>
    <scope>NUCLEOTIDE SEQUENCE [LARGE SCALE GENOMIC DNA]</scope>
</reference>
<keyword evidence="8" id="KW-0393">Immunoglobulin domain</keyword>
<keyword evidence="7" id="KW-0325">Glycoprotein</keyword>
<protein>
    <submittedName>
        <fullName evidence="14">Hepatitis A virus cellular receptor 1 homolog, partial</fullName>
    </submittedName>
</protein>
<dbReference type="InterPro" id="IPR013106">
    <property type="entry name" value="Ig_V-set"/>
</dbReference>
<dbReference type="GO" id="GO:0060097">
    <property type="term" value="P:cytoskeletal rearrangement involved in phagocytosis, engulfment"/>
    <property type="evidence" value="ECO:0007669"/>
    <property type="project" value="TreeGrafter"/>
</dbReference>
<comment type="similarity">
    <text evidence="9">Belongs to the immunoglobulin superfamily. TIM family.</text>
</comment>
<evidence type="ECO:0000256" key="11">
    <source>
        <dbReference type="SAM" id="Phobius"/>
    </source>
</evidence>
<organism evidence="14 15">
    <name type="scientific">Scomber scombrus</name>
    <name type="common">Atlantic mackerel</name>
    <name type="synonym">Scomber vernalis</name>
    <dbReference type="NCBI Taxonomy" id="13677"/>
    <lineage>
        <taxon>Eukaryota</taxon>
        <taxon>Metazoa</taxon>
        <taxon>Chordata</taxon>
        <taxon>Craniata</taxon>
        <taxon>Vertebrata</taxon>
        <taxon>Euteleostomi</taxon>
        <taxon>Actinopterygii</taxon>
        <taxon>Neopterygii</taxon>
        <taxon>Teleostei</taxon>
        <taxon>Neoteleostei</taxon>
        <taxon>Acanthomorphata</taxon>
        <taxon>Pelagiaria</taxon>
        <taxon>Scombriformes</taxon>
        <taxon>Scombridae</taxon>
        <taxon>Scomber</taxon>
    </lineage>
</organism>
<keyword evidence="14" id="KW-0675">Receptor</keyword>
<evidence type="ECO:0000256" key="7">
    <source>
        <dbReference type="ARBA" id="ARBA00023180"/>
    </source>
</evidence>
<keyword evidence="3 12" id="KW-0732">Signal</keyword>
<dbReference type="Gene3D" id="2.60.40.10">
    <property type="entry name" value="Immunoglobulins"/>
    <property type="match status" value="1"/>
</dbReference>
<feature type="region of interest" description="Disordered" evidence="10">
    <location>
        <begin position="131"/>
        <end position="174"/>
    </location>
</feature>
<feature type="signal peptide" evidence="12">
    <location>
        <begin position="1"/>
        <end position="23"/>
    </location>
</feature>
<dbReference type="InterPro" id="IPR036179">
    <property type="entry name" value="Ig-like_dom_sf"/>
</dbReference>
<comment type="subcellular location">
    <subcellularLocation>
        <location evidence="1">Membrane</location>
        <topology evidence="1">Single-pass type I membrane protein</topology>
    </subcellularLocation>
</comment>
<evidence type="ECO:0000256" key="2">
    <source>
        <dbReference type="ARBA" id="ARBA00022692"/>
    </source>
</evidence>
<dbReference type="EMBL" id="CAWUFR010000573">
    <property type="protein sequence ID" value="CAK6979380.1"/>
    <property type="molecule type" value="Genomic_DNA"/>
</dbReference>